<evidence type="ECO:0000313" key="1">
    <source>
        <dbReference type="EMBL" id="KEQ05608.1"/>
    </source>
</evidence>
<dbReference type="SUPFAM" id="SSF55874">
    <property type="entry name" value="ATPase domain of HSP90 chaperone/DNA topoisomerase II/histidine kinase"/>
    <property type="match status" value="1"/>
</dbReference>
<organism evidence="1 2">
    <name type="scientific">Pseudorhizobium pelagicum</name>
    <dbReference type="NCBI Taxonomy" id="1509405"/>
    <lineage>
        <taxon>Bacteria</taxon>
        <taxon>Pseudomonadati</taxon>
        <taxon>Pseudomonadota</taxon>
        <taxon>Alphaproteobacteria</taxon>
        <taxon>Hyphomicrobiales</taxon>
        <taxon>Rhizobiaceae</taxon>
        <taxon>Rhizobium/Agrobacterium group</taxon>
        <taxon>Pseudorhizobium</taxon>
    </lineage>
</organism>
<proteinExistence type="predicted"/>
<reference evidence="1 2" key="1">
    <citation type="submission" date="2014-06" db="EMBL/GenBank/DDBJ databases">
        <title>Rhizobium pelagicum/R2-400B4.</title>
        <authorList>
            <person name="Kimes N.E."/>
            <person name="Lopez-Perez M."/>
        </authorList>
    </citation>
    <scope>NUCLEOTIDE SEQUENCE [LARGE SCALE GENOMIC DNA]</scope>
    <source>
        <strain evidence="1 2">R2-400B4</strain>
    </source>
</reference>
<dbReference type="Pfam" id="PF13589">
    <property type="entry name" value="HATPase_c_3"/>
    <property type="match status" value="1"/>
</dbReference>
<dbReference type="Proteomes" id="UP000052167">
    <property type="component" value="Unassembled WGS sequence"/>
</dbReference>
<evidence type="ECO:0000313" key="2">
    <source>
        <dbReference type="Proteomes" id="UP000052167"/>
    </source>
</evidence>
<dbReference type="AlphaFoldDB" id="A0A922NYN6"/>
<dbReference type="EMBL" id="JOKJ01000019">
    <property type="protein sequence ID" value="KEQ05608.1"/>
    <property type="molecule type" value="Genomic_DNA"/>
</dbReference>
<dbReference type="Gene3D" id="3.30.565.10">
    <property type="entry name" value="Histidine kinase-like ATPase, C-terminal domain"/>
    <property type="match status" value="1"/>
</dbReference>
<name>A0A922NYN6_9HYPH</name>
<dbReference type="RefSeq" id="WP_037189813.1">
    <property type="nucleotide sequence ID" value="NZ_JOKJ01000019.1"/>
</dbReference>
<sequence length="695" mass="79120">MIQQNYKNSVQETSDGVTTTCFSIEVNESMFEMLTAKVYNDPLLAVVREWSTNACDACIAAELPIKYDVHLPTAEELYFSVRDYGTGLSPEDIVGLFSNLGASTKRNSNAFNGTLGIGRMAGLAASDSFSVDSYYNGTQYSYVVSVQKGVPVTMHLGENPTDEPNGLCLSVDVEPDNVHRYKEKAEALYPYFDHKPNLNIEAKTDLVIEERLSDDWFFKSRDTSRFSQHNYVVMSQVVYEIPNNNAVENHGFANLVIKVPPGSVTFNPGRESLSMDKSTIAFLNQQFKLIKEEYASSAILALSETENDIELVKKYRYLKERTPSELIQQINYLPFASDPLKAMHSNSGPSYYGVQPIYATREFSEKTSGLLTLTYKSKHLVTAKKINNENKVNTDVFLFANHVVVDVKTRFKSTLTGHYSGDSLITWQREGTADLNEAVKVAKNTLDEMGVPYKLASDILSEYEGTEDENGKKEKRVEALYTSHVSSNNSIAKSSLHPADLVETQDYLCLRLSNTTPVLANTEVDFEEYMAVYRHLNIIEDMPKVMGVPKKYQNYVNDLDNWYDFEAYIKERIQQYSFRRPADYHVPTTVSRIINEDNYDKFPEVIQLFYKELKGYREYMSGQYYVDSPYTANAFKRLGAEFVPYEPQYDVDMEVLDTYYSNTQKLITTYTTDDVALAINVAKLERFHELHSTEQ</sequence>
<dbReference type="OrthoDB" id="8430917at2"/>
<gene>
    <name evidence="1" type="ORF">GV68_08750</name>
</gene>
<comment type="caution">
    <text evidence="1">The sequence shown here is derived from an EMBL/GenBank/DDBJ whole genome shotgun (WGS) entry which is preliminary data.</text>
</comment>
<keyword evidence="2" id="KW-1185">Reference proteome</keyword>
<dbReference type="InterPro" id="IPR036890">
    <property type="entry name" value="HATPase_C_sf"/>
</dbReference>
<evidence type="ECO:0008006" key="3">
    <source>
        <dbReference type="Google" id="ProtNLM"/>
    </source>
</evidence>
<protein>
    <recommendedName>
        <fullName evidence="3">ATPase</fullName>
    </recommendedName>
</protein>
<accession>A0A922NYN6</accession>